<sequence>MTAISKNKRTCKNGHHYFKTSDCPTCPICEAERKPDFGLLAVLSAPARRALESKNIKTVADLSQYTQREILSLHGIGPSSLPKLLEELNKNGLTFKDL</sequence>
<evidence type="ECO:0000313" key="3">
    <source>
        <dbReference type="Proteomes" id="UP000245250"/>
    </source>
</evidence>
<evidence type="ECO:0000313" key="2">
    <source>
        <dbReference type="EMBL" id="AWK04958.1"/>
    </source>
</evidence>
<dbReference type="SUPFAM" id="SSF47789">
    <property type="entry name" value="C-terminal domain of RNA polymerase alpha subunit"/>
    <property type="match status" value="1"/>
</dbReference>
<dbReference type="Proteomes" id="UP000245250">
    <property type="component" value="Chromosome"/>
</dbReference>
<reference evidence="2 3" key="1">
    <citation type="submission" date="2018-05" db="EMBL/GenBank/DDBJ databases">
        <title>Genome sequencing of Flavobacterium sp. HYN0056.</title>
        <authorList>
            <person name="Yi H."/>
            <person name="Baek C."/>
        </authorList>
    </citation>
    <scope>NUCLEOTIDE SEQUENCE [LARGE SCALE GENOMIC DNA]</scope>
    <source>
        <strain evidence="2 3">HYN0056</strain>
    </source>
</reference>
<dbReference type="InterPro" id="IPR011260">
    <property type="entry name" value="RNAP_asu_C"/>
</dbReference>
<protein>
    <recommendedName>
        <fullName evidence="1">RNA polymerase alpha subunit C-terminal domain-containing protein</fullName>
    </recommendedName>
</protein>
<dbReference type="NCBIfam" id="NF005841">
    <property type="entry name" value="PRK07758.1"/>
    <property type="match status" value="1"/>
</dbReference>
<dbReference type="OrthoDB" id="7950977at2"/>
<gene>
    <name evidence="2" type="ORF">HYN56_12255</name>
</gene>
<dbReference type="Gene3D" id="1.10.150.20">
    <property type="entry name" value="5' to 3' exonuclease, C-terminal subdomain"/>
    <property type="match status" value="1"/>
</dbReference>
<dbReference type="GO" id="GO:0006351">
    <property type="term" value="P:DNA-templated transcription"/>
    <property type="evidence" value="ECO:0007669"/>
    <property type="project" value="InterPro"/>
</dbReference>
<feature type="domain" description="RNA polymerase alpha subunit C-terminal" evidence="1">
    <location>
        <begin position="43"/>
        <end position="89"/>
    </location>
</feature>
<accession>A0A2S1YM74</accession>
<keyword evidence="3" id="KW-1185">Reference proteome</keyword>
<name>A0A2S1YM74_9FLAO</name>
<dbReference type="GO" id="GO:0003677">
    <property type="term" value="F:DNA binding"/>
    <property type="evidence" value="ECO:0007669"/>
    <property type="project" value="InterPro"/>
</dbReference>
<proteinExistence type="predicted"/>
<dbReference type="Pfam" id="PF03118">
    <property type="entry name" value="RNA_pol_A_CTD"/>
    <property type="match status" value="1"/>
</dbReference>
<dbReference type="EMBL" id="CP029255">
    <property type="protein sequence ID" value="AWK04958.1"/>
    <property type="molecule type" value="Genomic_DNA"/>
</dbReference>
<dbReference type="RefSeq" id="WP_109192435.1">
    <property type="nucleotide sequence ID" value="NZ_CP029255.1"/>
</dbReference>
<dbReference type="GO" id="GO:0003899">
    <property type="term" value="F:DNA-directed RNA polymerase activity"/>
    <property type="evidence" value="ECO:0007669"/>
    <property type="project" value="InterPro"/>
</dbReference>
<dbReference type="KEGG" id="fcr:HYN56_12255"/>
<organism evidence="2 3">
    <name type="scientific">Flavobacterium crocinum</name>
    <dbReference type="NCBI Taxonomy" id="2183896"/>
    <lineage>
        <taxon>Bacteria</taxon>
        <taxon>Pseudomonadati</taxon>
        <taxon>Bacteroidota</taxon>
        <taxon>Flavobacteriia</taxon>
        <taxon>Flavobacteriales</taxon>
        <taxon>Flavobacteriaceae</taxon>
        <taxon>Flavobacterium</taxon>
    </lineage>
</organism>
<dbReference type="AlphaFoldDB" id="A0A2S1YM74"/>
<evidence type="ECO:0000259" key="1">
    <source>
        <dbReference type="Pfam" id="PF03118"/>
    </source>
</evidence>